<comment type="caution">
    <text evidence="2">The sequence shown here is derived from an EMBL/GenBank/DDBJ whole genome shotgun (WGS) entry which is preliminary data.</text>
</comment>
<dbReference type="Gene3D" id="3.40.630.30">
    <property type="match status" value="1"/>
</dbReference>
<evidence type="ECO:0000313" key="2">
    <source>
        <dbReference type="EMBL" id="MCP8900624.1"/>
    </source>
</evidence>
<proteinExistence type="predicted"/>
<dbReference type="AlphaFoldDB" id="A0A9X2I0X2"/>
<reference evidence="2" key="2">
    <citation type="submission" date="2023-01" db="EMBL/GenBank/DDBJ databases">
        <title>Gilvimarinus xylanilyticus HB14 isolated from Caulerpa lentillifera aquaculture base in Hainan, China.</title>
        <authorList>
            <person name="Zhang Y.-J."/>
        </authorList>
    </citation>
    <scope>NUCLEOTIDE SEQUENCE</scope>
    <source>
        <strain evidence="2">HB14</strain>
    </source>
</reference>
<dbReference type="Proteomes" id="UP001139319">
    <property type="component" value="Unassembled WGS sequence"/>
</dbReference>
<dbReference type="GO" id="GO:0016747">
    <property type="term" value="F:acyltransferase activity, transferring groups other than amino-acyl groups"/>
    <property type="evidence" value="ECO:0007669"/>
    <property type="project" value="InterPro"/>
</dbReference>
<accession>A0A9X2I0X2</accession>
<sequence>MNSALNIDLKMIIEIAEDYPTKMESIESLFRSFGDFNEHVIEHSLRNRASIIGIYAYENDLLVGCKIGFSPRPGYFESWIGGVHKDYQCRGIATELALALQKEVKEKGYRYLETTTSNDNLPMQLVNLKTGMRVVGTYLDRGNELKLRFQLELKT</sequence>
<organism evidence="2 3">
    <name type="scientific">Gilvimarinus xylanilyticus</name>
    <dbReference type="NCBI Taxonomy" id="2944139"/>
    <lineage>
        <taxon>Bacteria</taxon>
        <taxon>Pseudomonadati</taxon>
        <taxon>Pseudomonadota</taxon>
        <taxon>Gammaproteobacteria</taxon>
        <taxon>Cellvibrionales</taxon>
        <taxon>Cellvibrionaceae</taxon>
        <taxon>Gilvimarinus</taxon>
    </lineage>
</organism>
<dbReference type="InterPro" id="IPR016181">
    <property type="entry name" value="Acyl_CoA_acyltransferase"/>
</dbReference>
<evidence type="ECO:0000313" key="3">
    <source>
        <dbReference type="Proteomes" id="UP001139319"/>
    </source>
</evidence>
<dbReference type="PROSITE" id="PS51186">
    <property type="entry name" value="GNAT"/>
    <property type="match status" value="1"/>
</dbReference>
<dbReference type="InterPro" id="IPR000182">
    <property type="entry name" value="GNAT_dom"/>
</dbReference>
<protein>
    <submittedName>
        <fullName evidence="2">GNAT family N-acetyltransferase</fullName>
    </submittedName>
</protein>
<name>A0A9X2I0X2_9GAMM</name>
<dbReference type="EMBL" id="JAMFTH010000006">
    <property type="protein sequence ID" value="MCP8900624.1"/>
    <property type="molecule type" value="Genomic_DNA"/>
</dbReference>
<gene>
    <name evidence="2" type="ORF">M6D89_15050</name>
</gene>
<dbReference type="SUPFAM" id="SSF55729">
    <property type="entry name" value="Acyl-CoA N-acyltransferases (Nat)"/>
    <property type="match status" value="1"/>
</dbReference>
<reference evidence="2" key="1">
    <citation type="submission" date="2022-05" db="EMBL/GenBank/DDBJ databases">
        <authorList>
            <person name="Sun H.-N."/>
        </authorList>
    </citation>
    <scope>NUCLEOTIDE SEQUENCE</scope>
    <source>
        <strain evidence="2">HB14</strain>
    </source>
</reference>
<evidence type="ECO:0000259" key="1">
    <source>
        <dbReference type="PROSITE" id="PS51186"/>
    </source>
</evidence>
<keyword evidence="3" id="KW-1185">Reference proteome</keyword>
<dbReference type="RefSeq" id="WP_253968918.1">
    <property type="nucleotide sequence ID" value="NZ_JAMFTH010000006.1"/>
</dbReference>
<dbReference type="CDD" id="cd04301">
    <property type="entry name" value="NAT_SF"/>
    <property type="match status" value="1"/>
</dbReference>
<dbReference type="Pfam" id="PF00583">
    <property type="entry name" value="Acetyltransf_1"/>
    <property type="match status" value="1"/>
</dbReference>
<feature type="domain" description="N-acetyltransferase" evidence="1">
    <location>
        <begin position="13"/>
        <end position="152"/>
    </location>
</feature>